<dbReference type="Gene3D" id="3.40.50.2300">
    <property type="match status" value="1"/>
</dbReference>
<dbReference type="CDD" id="cd00130">
    <property type="entry name" value="PAS"/>
    <property type="match status" value="1"/>
</dbReference>
<feature type="domain" description="PAC" evidence="13">
    <location>
        <begin position="210"/>
        <end position="262"/>
    </location>
</feature>
<dbReference type="NCBIfam" id="TIGR00229">
    <property type="entry name" value="sensory_box"/>
    <property type="match status" value="1"/>
</dbReference>
<dbReference type="SMART" id="SM00448">
    <property type="entry name" value="REC"/>
    <property type="match status" value="1"/>
</dbReference>
<dbReference type="InterPro" id="IPR035965">
    <property type="entry name" value="PAS-like_dom_sf"/>
</dbReference>
<dbReference type="SMART" id="SM00387">
    <property type="entry name" value="HATPase_c"/>
    <property type="match status" value="1"/>
</dbReference>
<evidence type="ECO:0000259" key="10">
    <source>
        <dbReference type="PROSITE" id="PS50109"/>
    </source>
</evidence>
<reference evidence="14 15" key="1">
    <citation type="submission" date="2018-01" db="EMBL/GenBank/DDBJ databases">
        <title>Metagenomic assembled genomes from two thermal pools in the Uzon Caldera, Kamchatka, Russia.</title>
        <authorList>
            <person name="Wilkins L."/>
            <person name="Ettinger C."/>
        </authorList>
    </citation>
    <scope>NUCLEOTIDE SEQUENCE [LARGE SCALE GENOMIC DNA]</scope>
    <source>
        <strain evidence="14">ZAV-02</strain>
    </source>
</reference>
<dbReference type="PROSITE" id="PS50110">
    <property type="entry name" value="RESPONSE_REGULATORY"/>
    <property type="match status" value="1"/>
</dbReference>
<proteinExistence type="predicted"/>
<evidence type="ECO:0000256" key="2">
    <source>
        <dbReference type="ARBA" id="ARBA00012438"/>
    </source>
</evidence>
<dbReference type="Gene3D" id="3.30.450.20">
    <property type="entry name" value="PAS domain"/>
    <property type="match status" value="1"/>
</dbReference>
<keyword evidence="5" id="KW-0547">Nucleotide-binding</keyword>
<evidence type="ECO:0000256" key="9">
    <source>
        <dbReference type="PROSITE-ProRule" id="PRU00169"/>
    </source>
</evidence>
<gene>
    <name evidence="14" type="ORF">C0184_15190</name>
</gene>
<evidence type="ECO:0000256" key="8">
    <source>
        <dbReference type="ARBA" id="ARBA00023012"/>
    </source>
</evidence>
<dbReference type="PROSITE" id="PS50109">
    <property type="entry name" value="HIS_KIN"/>
    <property type="match status" value="1"/>
</dbReference>
<dbReference type="PANTHER" id="PTHR43065">
    <property type="entry name" value="SENSOR HISTIDINE KINASE"/>
    <property type="match status" value="1"/>
</dbReference>
<dbReference type="PROSITE" id="PS50113">
    <property type="entry name" value="PAC"/>
    <property type="match status" value="1"/>
</dbReference>
<dbReference type="SMART" id="SM00086">
    <property type="entry name" value="PAC"/>
    <property type="match status" value="1"/>
</dbReference>
<evidence type="ECO:0000259" key="11">
    <source>
        <dbReference type="PROSITE" id="PS50110"/>
    </source>
</evidence>
<dbReference type="SUPFAM" id="SSF55785">
    <property type="entry name" value="PYP-like sensor domain (PAS domain)"/>
    <property type="match status" value="1"/>
</dbReference>
<dbReference type="Pfam" id="PF08447">
    <property type="entry name" value="PAS_3"/>
    <property type="match status" value="1"/>
</dbReference>
<evidence type="ECO:0000313" key="14">
    <source>
        <dbReference type="EMBL" id="PMP74320.1"/>
    </source>
</evidence>
<dbReference type="PANTHER" id="PTHR43065:SF46">
    <property type="entry name" value="C4-DICARBOXYLATE TRANSPORT SENSOR PROTEIN DCTB"/>
    <property type="match status" value="1"/>
</dbReference>
<dbReference type="InterPro" id="IPR036890">
    <property type="entry name" value="HATPase_C_sf"/>
</dbReference>
<dbReference type="Pfam" id="PF00512">
    <property type="entry name" value="HisKA"/>
    <property type="match status" value="1"/>
</dbReference>
<feature type="domain" description="PAS" evidence="12">
    <location>
        <begin position="134"/>
        <end position="206"/>
    </location>
</feature>
<dbReference type="Gene3D" id="3.30.565.10">
    <property type="entry name" value="Histidine kinase-like ATPase, C-terminal domain"/>
    <property type="match status" value="1"/>
</dbReference>
<evidence type="ECO:0000259" key="12">
    <source>
        <dbReference type="PROSITE" id="PS50112"/>
    </source>
</evidence>
<dbReference type="EC" id="2.7.13.3" evidence="2"/>
<keyword evidence="7" id="KW-0067">ATP-binding</keyword>
<evidence type="ECO:0000256" key="6">
    <source>
        <dbReference type="ARBA" id="ARBA00022777"/>
    </source>
</evidence>
<dbReference type="InterPro" id="IPR005467">
    <property type="entry name" value="His_kinase_dom"/>
</dbReference>
<dbReference type="Gene3D" id="1.10.287.130">
    <property type="match status" value="1"/>
</dbReference>
<dbReference type="GO" id="GO:0005524">
    <property type="term" value="F:ATP binding"/>
    <property type="evidence" value="ECO:0007669"/>
    <property type="project" value="UniProtKB-KW"/>
</dbReference>
<feature type="modified residue" description="4-aspartylphosphate" evidence="9">
    <location>
        <position position="578"/>
    </location>
</feature>
<dbReference type="InterPro" id="IPR003594">
    <property type="entry name" value="HATPase_dom"/>
</dbReference>
<comment type="catalytic activity">
    <reaction evidence="1">
        <text>ATP + protein L-histidine = ADP + protein N-phospho-L-histidine.</text>
        <dbReference type="EC" id="2.7.13.3"/>
    </reaction>
</comment>
<evidence type="ECO:0000256" key="5">
    <source>
        <dbReference type="ARBA" id="ARBA00022741"/>
    </source>
</evidence>
<comment type="caution">
    <text evidence="14">The sequence shown here is derived from an EMBL/GenBank/DDBJ whole genome shotgun (WGS) entry which is preliminary data.</text>
</comment>
<keyword evidence="4" id="KW-0808">Transferase</keyword>
<evidence type="ECO:0000259" key="13">
    <source>
        <dbReference type="PROSITE" id="PS50113"/>
    </source>
</evidence>
<dbReference type="EMBL" id="PNIQ01001017">
    <property type="protein sequence ID" value="PMP74320.1"/>
    <property type="molecule type" value="Genomic_DNA"/>
</dbReference>
<dbReference type="InterPro" id="IPR003661">
    <property type="entry name" value="HisK_dim/P_dom"/>
</dbReference>
<dbReference type="CDD" id="cd00082">
    <property type="entry name" value="HisKA"/>
    <property type="match status" value="1"/>
</dbReference>
<evidence type="ECO:0000256" key="7">
    <source>
        <dbReference type="ARBA" id="ARBA00022840"/>
    </source>
</evidence>
<dbReference type="InterPro" id="IPR000014">
    <property type="entry name" value="PAS"/>
</dbReference>
<keyword evidence="6 14" id="KW-0418">Kinase</keyword>
<evidence type="ECO:0000256" key="1">
    <source>
        <dbReference type="ARBA" id="ARBA00000085"/>
    </source>
</evidence>
<dbReference type="InterPro" id="IPR011006">
    <property type="entry name" value="CheY-like_superfamily"/>
</dbReference>
<sequence length="643" mass="72721">MAGDTILLLLTNSTNRQLLETWLGHHYSIIVGNDKTALHQPFQLCIIDGPTLNRYEADIHERRATAHPIFLPFLLVTTRRDVHLYTRHLWQTVDELVISPIEKAELHARIEILLRARRLALEVNRLQQAMLSSSQTWLQLAVKASQIGLWEWDLETNRVFFSPEWKAQLGYAADELSDSFAVWEERLHPDDRERCLRTLHQYLERPWPNFTLEFRLRHKDGSYRWIRSQASLIYDESGRSTHMLGAHLDLTERKQLEEERQHLTEQLFQSQKLEAIGTLTGGIAHDLNNLLVPIIGFAELGMVTVPPTSELYTDFDQIRAAGIRATALTRQILAFSRRQRLEPKPVNLNQVIDEFVGILRRLIGERITIHLQLAPTLPLTQIDPGQLEQVLLNLVINARDAIEGYGMITISTTSVTIPPSQSEHIARLLPGEYIVLQVHDTGCGIDPEMLPRIFEPFFTTKPQGKGTGLGLATVFAIVKQYGGHIDVQSVPQQGTTFTIYLPILTDSTPVGESPLPSSDIALTGHETVLVVDDEPSVLYLITSALRLYGYRVLEATDPQHGISLAVDREQPIDLLIADVMLPRMTGDELYRHLAAQQPNLRVLFISAQTDDSWTLPPNAPLLIKPFTLNQLLQKVRAALMVTV</sequence>
<protein>
    <recommendedName>
        <fullName evidence="2">histidine kinase</fullName>
        <ecNumber evidence="2">2.7.13.3</ecNumber>
    </recommendedName>
</protein>
<evidence type="ECO:0000256" key="3">
    <source>
        <dbReference type="ARBA" id="ARBA00022553"/>
    </source>
</evidence>
<dbReference type="InterPro" id="IPR036097">
    <property type="entry name" value="HisK_dim/P_sf"/>
</dbReference>
<dbReference type="Gene3D" id="2.10.70.100">
    <property type="match status" value="1"/>
</dbReference>
<dbReference type="PRINTS" id="PR00344">
    <property type="entry name" value="BCTRLSENSOR"/>
</dbReference>
<dbReference type="Proteomes" id="UP000243376">
    <property type="component" value="Unassembled WGS sequence"/>
</dbReference>
<dbReference type="InterPro" id="IPR001610">
    <property type="entry name" value="PAC"/>
</dbReference>
<dbReference type="SUPFAM" id="SSF55874">
    <property type="entry name" value="ATPase domain of HSP90 chaperone/DNA topoisomerase II/histidine kinase"/>
    <property type="match status" value="1"/>
</dbReference>
<evidence type="ECO:0000313" key="15">
    <source>
        <dbReference type="Proteomes" id="UP000243376"/>
    </source>
</evidence>
<dbReference type="AlphaFoldDB" id="A0A2J6WU90"/>
<accession>A0A2J6WU90</accession>
<dbReference type="SUPFAM" id="SSF52172">
    <property type="entry name" value="CheY-like"/>
    <property type="match status" value="2"/>
</dbReference>
<dbReference type="SUPFAM" id="SSF47384">
    <property type="entry name" value="Homodimeric domain of signal transducing histidine kinase"/>
    <property type="match status" value="1"/>
</dbReference>
<organism evidence="14 15">
    <name type="scientific">Chloroflexus aggregans</name>
    <dbReference type="NCBI Taxonomy" id="152260"/>
    <lineage>
        <taxon>Bacteria</taxon>
        <taxon>Bacillati</taxon>
        <taxon>Chloroflexota</taxon>
        <taxon>Chloroflexia</taxon>
        <taxon>Chloroflexales</taxon>
        <taxon>Chloroflexineae</taxon>
        <taxon>Chloroflexaceae</taxon>
        <taxon>Chloroflexus</taxon>
    </lineage>
</organism>
<dbReference type="PROSITE" id="PS50112">
    <property type="entry name" value="PAS"/>
    <property type="match status" value="1"/>
</dbReference>
<name>A0A2J6WU90_9CHLR</name>
<dbReference type="InterPro" id="IPR000700">
    <property type="entry name" value="PAS-assoc_C"/>
</dbReference>
<feature type="domain" description="Histidine kinase" evidence="10">
    <location>
        <begin position="282"/>
        <end position="505"/>
    </location>
</feature>
<dbReference type="InterPro" id="IPR013655">
    <property type="entry name" value="PAS_fold_3"/>
</dbReference>
<dbReference type="Pfam" id="PF02518">
    <property type="entry name" value="HATPase_c"/>
    <property type="match status" value="1"/>
</dbReference>
<dbReference type="SMART" id="SM00091">
    <property type="entry name" value="PAS"/>
    <property type="match status" value="1"/>
</dbReference>
<feature type="domain" description="Response regulatory" evidence="11">
    <location>
        <begin position="527"/>
        <end position="639"/>
    </location>
</feature>
<keyword evidence="3 9" id="KW-0597">Phosphoprotein</keyword>
<dbReference type="InterPro" id="IPR001789">
    <property type="entry name" value="Sig_transdc_resp-reg_receiver"/>
</dbReference>
<keyword evidence="8" id="KW-0902">Two-component regulatory system</keyword>
<dbReference type="GO" id="GO:0000155">
    <property type="term" value="F:phosphorelay sensor kinase activity"/>
    <property type="evidence" value="ECO:0007669"/>
    <property type="project" value="InterPro"/>
</dbReference>
<dbReference type="InterPro" id="IPR004358">
    <property type="entry name" value="Sig_transdc_His_kin-like_C"/>
</dbReference>
<dbReference type="SMART" id="SM00388">
    <property type="entry name" value="HisKA"/>
    <property type="match status" value="1"/>
</dbReference>
<dbReference type="Pfam" id="PF00072">
    <property type="entry name" value="Response_reg"/>
    <property type="match status" value="1"/>
</dbReference>
<evidence type="ECO:0000256" key="4">
    <source>
        <dbReference type="ARBA" id="ARBA00022679"/>
    </source>
</evidence>